<dbReference type="PANTHER" id="PTHR33375:SF1">
    <property type="entry name" value="CHROMOSOME-PARTITIONING PROTEIN PARB-RELATED"/>
    <property type="match status" value="1"/>
</dbReference>
<sequence>MTNLALVKDTQEGGKEYKWVTLLAKARKALETGELVTVSPDKIRRMEGQPRTYFNQNSISLLADSMESVGQWQPGTIRRVKAGAPIEFELLDGERRWRAALHKKLPYRALLVDVEDEAVPYIVAAVANFNRENHTPIEISDAIERLSQMRIPLKEIASVLGLSENWAGRIHGLQRLHPKVREMLDPTLPKEKTLPVLAAIEISRHEQRFQLQLANRILSRKVSLKILRAEAAKVSKAGGGYIRAQRSEPVRVWQSVQSLSRQALRVLTDLEFTLKGNGSFTAIDQRSKSEIRRVLDSLEEAAKKGDKCQQLIKKHRSED</sequence>
<dbReference type="GO" id="GO:0005694">
    <property type="term" value="C:chromosome"/>
    <property type="evidence" value="ECO:0007669"/>
    <property type="project" value="TreeGrafter"/>
</dbReference>
<comment type="caution">
    <text evidence="3">The sequence shown here is derived from an EMBL/GenBank/DDBJ whole genome shotgun (WGS) entry which is preliminary data.</text>
</comment>
<evidence type="ECO:0000313" key="4">
    <source>
        <dbReference type="Proteomes" id="UP000179283"/>
    </source>
</evidence>
<organism evidence="3 4">
    <name type="scientific">Candidatus Zambryskibacteria bacterium RIFCSPLOWO2_01_FULL_43_17</name>
    <dbReference type="NCBI Taxonomy" id="1802760"/>
    <lineage>
        <taxon>Bacteria</taxon>
        <taxon>Candidatus Zambryskiibacteriota</taxon>
    </lineage>
</organism>
<evidence type="ECO:0000313" key="3">
    <source>
        <dbReference type="EMBL" id="OHB02996.1"/>
    </source>
</evidence>
<protein>
    <recommendedName>
        <fullName evidence="2">ParB-like N-terminal domain-containing protein</fullName>
    </recommendedName>
</protein>
<dbReference type="SMART" id="SM00470">
    <property type="entry name" value="ParB"/>
    <property type="match status" value="1"/>
</dbReference>
<accession>A0A1G2U0D6</accession>
<dbReference type="Pfam" id="PF02195">
    <property type="entry name" value="ParB_N"/>
    <property type="match status" value="1"/>
</dbReference>
<dbReference type="NCBIfam" id="TIGR00180">
    <property type="entry name" value="parB_part"/>
    <property type="match status" value="1"/>
</dbReference>
<comment type="similarity">
    <text evidence="1">Belongs to the ParB family.</text>
</comment>
<dbReference type="PANTHER" id="PTHR33375">
    <property type="entry name" value="CHROMOSOME-PARTITIONING PROTEIN PARB-RELATED"/>
    <property type="match status" value="1"/>
</dbReference>
<dbReference type="InterPro" id="IPR004437">
    <property type="entry name" value="ParB/RepB/Spo0J"/>
</dbReference>
<reference evidence="3 4" key="1">
    <citation type="journal article" date="2016" name="Nat. Commun.">
        <title>Thousands of microbial genomes shed light on interconnected biogeochemical processes in an aquifer system.</title>
        <authorList>
            <person name="Anantharaman K."/>
            <person name="Brown C.T."/>
            <person name="Hug L.A."/>
            <person name="Sharon I."/>
            <person name="Castelle C.J."/>
            <person name="Probst A.J."/>
            <person name="Thomas B.C."/>
            <person name="Singh A."/>
            <person name="Wilkins M.J."/>
            <person name="Karaoz U."/>
            <person name="Brodie E.L."/>
            <person name="Williams K.H."/>
            <person name="Hubbard S.S."/>
            <person name="Banfield J.F."/>
        </authorList>
    </citation>
    <scope>NUCLEOTIDE SEQUENCE [LARGE SCALE GENOMIC DNA]</scope>
</reference>
<name>A0A1G2U0D6_9BACT</name>
<dbReference type="Proteomes" id="UP000179283">
    <property type="component" value="Unassembled WGS sequence"/>
</dbReference>
<gene>
    <name evidence="3" type="ORF">A2920_02905</name>
</gene>
<proteinExistence type="inferred from homology"/>
<dbReference type="SUPFAM" id="SSF110849">
    <property type="entry name" value="ParB/Sulfiredoxin"/>
    <property type="match status" value="1"/>
</dbReference>
<dbReference type="GO" id="GO:0003677">
    <property type="term" value="F:DNA binding"/>
    <property type="evidence" value="ECO:0007669"/>
    <property type="project" value="InterPro"/>
</dbReference>
<dbReference type="Gene3D" id="3.90.1530.30">
    <property type="match status" value="1"/>
</dbReference>
<dbReference type="EMBL" id="MHWD01000027">
    <property type="protein sequence ID" value="OHB02996.1"/>
    <property type="molecule type" value="Genomic_DNA"/>
</dbReference>
<feature type="domain" description="ParB-like N-terminal" evidence="2">
    <location>
        <begin position="36"/>
        <end position="129"/>
    </location>
</feature>
<evidence type="ECO:0000259" key="2">
    <source>
        <dbReference type="SMART" id="SM00470"/>
    </source>
</evidence>
<dbReference type="Gene3D" id="1.10.10.2830">
    <property type="match status" value="1"/>
</dbReference>
<dbReference type="InterPro" id="IPR036086">
    <property type="entry name" value="ParB/Sulfiredoxin_sf"/>
</dbReference>
<dbReference type="InterPro" id="IPR003115">
    <property type="entry name" value="ParB_N"/>
</dbReference>
<dbReference type="GO" id="GO:0007059">
    <property type="term" value="P:chromosome segregation"/>
    <property type="evidence" value="ECO:0007669"/>
    <property type="project" value="TreeGrafter"/>
</dbReference>
<evidence type="ECO:0000256" key="1">
    <source>
        <dbReference type="ARBA" id="ARBA00006295"/>
    </source>
</evidence>
<dbReference type="AlphaFoldDB" id="A0A1G2U0D6"/>
<dbReference type="InterPro" id="IPR050336">
    <property type="entry name" value="Chromosome_partition/occlusion"/>
</dbReference>